<gene>
    <name evidence="9" type="ORF">FGG08_005307</name>
</gene>
<reference evidence="9" key="1">
    <citation type="submission" date="2021-03" db="EMBL/GenBank/DDBJ databases">
        <title>Comparative genomics and phylogenomic investigation of the class Geoglossomycetes provide insights into ecological specialization and systematics.</title>
        <authorList>
            <person name="Melie T."/>
            <person name="Pirro S."/>
            <person name="Miller A.N."/>
            <person name="Quandt A."/>
        </authorList>
    </citation>
    <scope>NUCLEOTIDE SEQUENCE</scope>
    <source>
        <strain evidence="9">GBOQ0MN5Z8</strain>
    </source>
</reference>
<keyword evidence="4 5" id="KW-0720">Serine protease</keyword>
<evidence type="ECO:0000313" key="9">
    <source>
        <dbReference type="EMBL" id="KAH0538095.1"/>
    </source>
</evidence>
<feature type="active site" description="Charge relay system" evidence="5">
    <location>
        <position position="589"/>
    </location>
</feature>
<dbReference type="PROSITE" id="PS51892">
    <property type="entry name" value="SUBTILASE"/>
    <property type="match status" value="1"/>
</dbReference>
<dbReference type="InterPro" id="IPR000209">
    <property type="entry name" value="Peptidase_S8/S53_dom"/>
</dbReference>
<dbReference type="Pfam" id="PF24476">
    <property type="entry name" value="DUF7580"/>
    <property type="match status" value="1"/>
</dbReference>
<dbReference type="InterPro" id="IPR056002">
    <property type="entry name" value="DUF7580"/>
</dbReference>
<proteinExistence type="inferred from homology"/>
<feature type="domain" description="DUF7580" evidence="8">
    <location>
        <begin position="167"/>
        <end position="505"/>
    </location>
</feature>
<feature type="domain" description="Peptidase S8/S53" evidence="7">
    <location>
        <begin position="583"/>
        <end position="818"/>
    </location>
</feature>
<dbReference type="InterPro" id="IPR036852">
    <property type="entry name" value="Peptidase_S8/S53_dom_sf"/>
</dbReference>
<dbReference type="InterPro" id="IPR023828">
    <property type="entry name" value="Peptidase_S8_Ser-AS"/>
</dbReference>
<protein>
    <recommendedName>
        <fullName evidence="11">Peptidase S8/S53 domain-containing protein</fullName>
    </recommendedName>
</protein>
<dbReference type="PANTHER" id="PTHR43806">
    <property type="entry name" value="PEPTIDASE S8"/>
    <property type="match status" value="1"/>
</dbReference>
<dbReference type="InterPro" id="IPR050131">
    <property type="entry name" value="Peptidase_S8_subtilisin-like"/>
</dbReference>
<keyword evidence="3 5" id="KW-0378">Hydrolase</keyword>
<organism evidence="9 10">
    <name type="scientific">Glutinoglossum americanum</name>
    <dbReference type="NCBI Taxonomy" id="1670608"/>
    <lineage>
        <taxon>Eukaryota</taxon>
        <taxon>Fungi</taxon>
        <taxon>Dikarya</taxon>
        <taxon>Ascomycota</taxon>
        <taxon>Pezizomycotina</taxon>
        <taxon>Geoglossomycetes</taxon>
        <taxon>Geoglossales</taxon>
        <taxon>Geoglossaceae</taxon>
        <taxon>Glutinoglossum</taxon>
    </lineage>
</organism>
<dbReference type="InterPro" id="IPR015500">
    <property type="entry name" value="Peptidase_S8_subtilisin-rel"/>
</dbReference>
<feature type="region of interest" description="Disordered" evidence="6">
    <location>
        <begin position="521"/>
        <end position="555"/>
    </location>
</feature>
<feature type="active site" description="Charge relay system" evidence="5">
    <location>
        <position position="797"/>
    </location>
</feature>
<evidence type="ECO:0000256" key="1">
    <source>
        <dbReference type="ARBA" id="ARBA00011073"/>
    </source>
</evidence>
<evidence type="ECO:0000256" key="2">
    <source>
        <dbReference type="ARBA" id="ARBA00022670"/>
    </source>
</evidence>
<dbReference type="AlphaFoldDB" id="A0A9P8KW64"/>
<accession>A0A9P8KW64</accession>
<dbReference type="PANTHER" id="PTHR43806:SF11">
    <property type="entry name" value="CEREVISIN-RELATED"/>
    <property type="match status" value="1"/>
</dbReference>
<sequence length="880" mass="99702">MDFGDPFDLAQAAIPRVSDIASRLGVENKRSICGRLGGELLILANSLDCRDSDQEECMRLRIWKLLRDVERICTWPQKSEEYRYLSLLAIAEAAPKSTSYYQAESKIRQGLEAFTSESHILVEKFISHIRRFITHKGAGKSKALQQDTVPTRTTPADYPKDVNILLYSVLHEHTCCNCIDKEARKDLRRHRARLLLKSTRCPAEDGHIHFDMLFSSAPSCSLSRLVYWQDMQLLVPSKKIEKKRARFTDDNDGTPQRPSRKFLKQAARGMFCKLISLKVDSRLCLTIEDRELRQLEDLKPLEQILEHDSSVSLANVLESYHLTAKMKVTLAYILARSIWQFYDSSWMNTKWTGESIQFMRECRPDVDGGQGNLYAWKPYFSVRFGEVDSEFVEFSDADKFHRYPRVLALGIMLVEIGIGSPLRKREEGFAKMNDDWVLATMHSEHEEPWPDFDYSKYRTAVKNCLDRNIFVSAPFIPGQKRKEYQESLEQRRRILYDRVVFPLEELFHGTGWADELTTMGPMKSASRPPPEAPVLEPSQPTTSKGRTALDSQKKSKRWLSQVDTVSTELFHSTGVQNISPVRVKVAILDTGYDDDAPFFHSRRSRLSGWKDWVDASDEPQDSNGHGTHVVSLVMRTAPQALVYVARVAKDTKHLLEASENIAKVLNPLNKGTVLLTELQAVGWACTEWGADIISLSFGYAQEVLSISRAIRRAVNDRDDSILFFAAAANFGANEKEMFPARHESVISIRGTNTDGAFEDFNPPRNLDEGTVYGTLGLDVPSAWLRDHPEVMHKSGTSVATPIAAGMAAMLLGYVNGKSHKSTYQDVKRKLRTRRGMLAMFKSIAAPTMNEGYFYVAPWSLAGISDEVRWDKIVAAMSDVP</sequence>
<dbReference type="PRINTS" id="PR00723">
    <property type="entry name" value="SUBTILISIN"/>
</dbReference>
<dbReference type="GO" id="GO:0006508">
    <property type="term" value="P:proteolysis"/>
    <property type="evidence" value="ECO:0007669"/>
    <property type="project" value="UniProtKB-KW"/>
</dbReference>
<evidence type="ECO:0000259" key="7">
    <source>
        <dbReference type="Pfam" id="PF00082"/>
    </source>
</evidence>
<evidence type="ECO:0000256" key="6">
    <source>
        <dbReference type="SAM" id="MobiDB-lite"/>
    </source>
</evidence>
<dbReference type="Proteomes" id="UP000698800">
    <property type="component" value="Unassembled WGS sequence"/>
</dbReference>
<evidence type="ECO:0008006" key="11">
    <source>
        <dbReference type="Google" id="ProtNLM"/>
    </source>
</evidence>
<dbReference type="SUPFAM" id="SSF52743">
    <property type="entry name" value="Subtilisin-like"/>
    <property type="match status" value="1"/>
</dbReference>
<keyword evidence="10" id="KW-1185">Reference proteome</keyword>
<name>A0A9P8KW64_9PEZI</name>
<evidence type="ECO:0000313" key="10">
    <source>
        <dbReference type="Proteomes" id="UP000698800"/>
    </source>
</evidence>
<comment type="caution">
    <text evidence="9">The sequence shown here is derived from an EMBL/GenBank/DDBJ whole genome shotgun (WGS) entry which is preliminary data.</text>
</comment>
<dbReference type="Pfam" id="PF00082">
    <property type="entry name" value="Peptidase_S8"/>
    <property type="match status" value="1"/>
</dbReference>
<evidence type="ECO:0000259" key="8">
    <source>
        <dbReference type="Pfam" id="PF24476"/>
    </source>
</evidence>
<dbReference type="GO" id="GO:0004252">
    <property type="term" value="F:serine-type endopeptidase activity"/>
    <property type="evidence" value="ECO:0007669"/>
    <property type="project" value="UniProtKB-UniRule"/>
</dbReference>
<dbReference type="CDD" id="cd00306">
    <property type="entry name" value="Peptidases_S8_S53"/>
    <property type="match status" value="1"/>
</dbReference>
<comment type="similarity">
    <text evidence="1 5">Belongs to the peptidase S8 family.</text>
</comment>
<dbReference type="OrthoDB" id="3797656at2759"/>
<dbReference type="Gene3D" id="3.40.50.200">
    <property type="entry name" value="Peptidase S8/S53 domain"/>
    <property type="match status" value="1"/>
</dbReference>
<dbReference type="PROSITE" id="PS00138">
    <property type="entry name" value="SUBTILASE_SER"/>
    <property type="match status" value="1"/>
</dbReference>
<dbReference type="EMBL" id="JAGHQL010000123">
    <property type="protein sequence ID" value="KAH0538095.1"/>
    <property type="molecule type" value="Genomic_DNA"/>
</dbReference>
<evidence type="ECO:0000256" key="5">
    <source>
        <dbReference type="PROSITE-ProRule" id="PRU01240"/>
    </source>
</evidence>
<feature type="active site" description="Charge relay system" evidence="5">
    <location>
        <position position="625"/>
    </location>
</feature>
<evidence type="ECO:0000256" key="3">
    <source>
        <dbReference type="ARBA" id="ARBA00022801"/>
    </source>
</evidence>
<keyword evidence="2 5" id="KW-0645">Protease</keyword>
<evidence type="ECO:0000256" key="4">
    <source>
        <dbReference type="ARBA" id="ARBA00022825"/>
    </source>
</evidence>